<dbReference type="GO" id="GO:0004029">
    <property type="term" value="F:aldehyde dehydrogenase (NAD+) activity"/>
    <property type="evidence" value="ECO:0007669"/>
    <property type="project" value="TreeGrafter"/>
</dbReference>
<keyword evidence="3" id="KW-0520">NAD</keyword>
<evidence type="ECO:0000313" key="10">
    <source>
        <dbReference type="Proteomes" id="UP000036902"/>
    </source>
</evidence>
<evidence type="ECO:0000259" key="8">
    <source>
        <dbReference type="Pfam" id="PF00171"/>
    </source>
</evidence>
<feature type="active site" evidence="5 6">
    <location>
        <position position="221"/>
    </location>
</feature>
<evidence type="ECO:0000256" key="3">
    <source>
        <dbReference type="ARBA" id="ARBA00023027"/>
    </source>
</evidence>
<dbReference type="InterPro" id="IPR029510">
    <property type="entry name" value="Ald_DH_CS_GLU"/>
</dbReference>
<accession>A0A127K524</accession>
<keyword evidence="2 4" id="KW-0560">Oxidoreductase</keyword>
<dbReference type="GO" id="GO:0005737">
    <property type="term" value="C:cytoplasm"/>
    <property type="evidence" value="ECO:0007669"/>
    <property type="project" value="TreeGrafter"/>
</dbReference>
<dbReference type="Gene3D" id="3.40.309.10">
    <property type="entry name" value="Aldehyde Dehydrogenase, Chain A, domain 2"/>
    <property type="match status" value="1"/>
</dbReference>
<keyword evidence="10" id="KW-1185">Reference proteome</keyword>
<proteinExistence type="inferred from homology"/>
<evidence type="ECO:0000256" key="5">
    <source>
        <dbReference type="PIRSR" id="PIRSR036492-1"/>
    </source>
</evidence>
<sequence>MTKEIITTAAGLVGLLQQQRSAFDAAGAVSAAERKRRIQTAIDLLVKYHKPLVEAMDADFGGRPKGYSLMNDVLGSLTSLKYARDHFEPWMASEPRTPFPPYDQLGAQAWVMYQPKGTVGIIGTWNAPLFTLFSPLASVLAAGNRAILKPSEVVPRTAQVVAEAVVDMFDPLEVGVVTGGPDVGEIFTAQPFDHIVFTGSTQVGKAVMRNAAQNLVPVTLELGGKSPTIVARSADLPTAAFRIAAAKASNGGQLCVNPDVVYVAREQLEDFVAALKRSFGELFPSVAGNPDMVAVVNERHVARVDAYVSDAARAGARVDCAPAPLAADAAGRRRPLAIVIDPPSSAMIMQEEIFGPAVVVKPYDAIDAVIADINSRPRPLALYYFGEDEGEQKRVLEHTLSGGVTINEAMFHAAMEDAPFGGVGASGMGHYHGREGFLEFSHARTVFKAPAYDPRREWGLLPPYSDQFLAMMEAQVTR</sequence>
<feature type="domain" description="Aldehyde dehydrogenase" evidence="8">
    <location>
        <begin position="18"/>
        <end position="446"/>
    </location>
</feature>
<evidence type="ECO:0000313" key="9">
    <source>
        <dbReference type="EMBL" id="AMO37057.1"/>
    </source>
</evidence>
<dbReference type="AlphaFoldDB" id="A0A127K524"/>
<name>A0A127K524_9RHOO</name>
<dbReference type="InterPro" id="IPR016161">
    <property type="entry name" value="Ald_DH/histidinol_DH"/>
</dbReference>
<organism evidence="9 10">
    <name type="scientific">Thauera humireducens</name>
    <dbReference type="NCBI Taxonomy" id="1134435"/>
    <lineage>
        <taxon>Bacteria</taxon>
        <taxon>Pseudomonadati</taxon>
        <taxon>Pseudomonadota</taxon>
        <taxon>Betaproteobacteria</taxon>
        <taxon>Rhodocyclales</taxon>
        <taxon>Zoogloeaceae</taxon>
        <taxon>Thauera</taxon>
    </lineage>
</organism>
<dbReference type="RefSeq" id="WP_048705328.1">
    <property type="nucleotide sequence ID" value="NZ_CP014646.1"/>
</dbReference>
<dbReference type="EMBL" id="CP014646">
    <property type="protein sequence ID" value="AMO37057.1"/>
    <property type="molecule type" value="Genomic_DNA"/>
</dbReference>
<dbReference type="STRING" id="1134435.AC731_008880"/>
<dbReference type="PROSITE" id="PS00687">
    <property type="entry name" value="ALDEHYDE_DEHYDR_GLU"/>
    <property type="match status" value="1"/>
</dbReference>
<dbReference type="KEGG" id="thu:AC731_008880"/>
<dbReference type="InterPro" id="IPR015590">
    <property type="entry name" value="Aldehyde_DH_dom"/>
</dbReference>
<gene>
    <name evidence="9" type="ORF">AC731_008880</name>
</gene>
<evidence type="ECO:0000256" key="2">
    <source>
        <dbReference type="ARBA" id="ARBA00023002"/>
    </source>
</evidence>
<dbReference type="SUPFAM" id="SSF53720">
    <property type="entry name" value="ALDH-like"/>
    <property type="match status" value="1"/>
</dbReference>
<protein>
    <recommendedName>
        <fullName evidence="4">Aldehyde dehydrogenase</fullName>
    </recommendedName>
</protein>
<dbReference type="Proteomes" id="UP000036902">
    <property type="component" value="Chromosome"/>
</dbReference>
<dbReference type="InterPro" id="IPR016162">
    <property type="entry name" value="Ald_DH_N"/>
</dbReference>
<dbReference type="InterPro" id="IPR012394">
    <property type="entry name" value="Aldehyde_DH_NAD(P)"/>
</dbReference>
<evidence type="ECO:0000256" key="4">
    <source>
        <dbReference type="PIRNR" id="PIRNR036492"/>
    </source>
</evidence>
<feature type="active site" evidence="5">
    <location>
        <position position="255"/>
    </location>
</feature>
<dbReference type="Gene3D" id="3.40.605.10">
    <property type="entry name" value="Aldehyde Dehydrogenase, Chain A, domain 1"/>
    <property type="match status" value="1"/>
</dbReference>
<dbReference type="GO" id="GO:0006081">
    <property type="term" value="P:aldehyde metabolic process"/>
    <property type="evidence" value="ECO:0007669"/>
    <property type="project" value="InterPro"/>
</dbReference>
<evidence type="ECO:0000256" key="7">
    <source>
        <dbReference type="RuleBase" id="RU003345"/>
    </source>
</evidence>
<dbReference type="PANTHER" id="PTHR43570">
    <property type="entry name" value="ALDEHYDE DEHYDROGENASE"/>
    <property type="match status" value="1"/>
</dbReference>
<reference evidence="10" key="1">
    <citation type="submission" date="2016-03" db="EMBL/GenBank/DDBJ databases">
        <authorList>
            <person name="Ma C."/>
            <person name="Zhou S."/>
            <person name="Yang G."/>
        </authorList>
    </citation>
    <scope>NUCLEOTIDE SEQUENCE [LARGE SCALE GENOMIC DNA]</scope>
    <source>
        <strain evidence="10">SgZ-1</strain>
    </source>
</reference>
<comment type="similarity">
    <text evidence="1 4 7">Belongs to the aldehyde dehydrogenase family.</text>
</comment>
<dbReference type="InterPro" id="IPR016163">
    <property type="entry name" value="Ald_DH_C"/>
</dbReference>
<dbReference type="Pfam" id="PF00171">
    <property type="entry name" value="Aldedh"/>
    <property type="match status" value="1"/>
</dbReference>
<evidence type="ECO:0000256" key="6">
    <source>
        <dbReference type="PROSITE-ProRule" id="PRU10007"/>
    </source>
</evidence>
<dbReference type="PIRSF" id="PIRSF036492">
    <property type="entry name" value="ALDH"/>
    <property type="match status" value="1"/>
</dbReference>
<evidence type="ECO:0000256" key="1">
    <source>
        <dbReference type="ARBA" id="ARBA00009986"/>
    </source>
</evidence>
<dbReference type="PANTHER" id="PTHR43570:SF20">
    <property type="entry name" value="ALDEHYDE DEHYDROGENASE ALDX-RELATED"/>
    <property type="match status" value="1"/>
</dbReference>